<proteinExistence type="predicted"/>
<evidence type="ECO:0000256" key="2">
    <source>
        <dbReference type="ARBA" id="ARBA00022679"/>
    </source>
</evidence>
<dbReference type="Pfam" id="PF00069">
    <property type="entry name" value="Pkinase"/>
    <property type="match status" value="1"/>
</dbReference>
<dbReference type="GO" id="GO:0043065">
    <property type="term" value="P:positive regulation of apoptotic process"/>
    <property type="evidence" value="ECO:0007669"/>
    <property type="project" value="TreeGrafter"/>
</dbReference>
<name>A0AAE1NGD4_9EUCA</name>
<evidence type="ECO:0000313" key="7">
    <source>
        <dbReference type="EMBL" id="KAK4289665.1"/>
    </source>
</evidence>
<evidence type="ECO:0000256" key="1">
    <source>
        <dbReference type="ARBA" id="ARBA00022527"/>
    </source>
</evidence>
<keyword evidence="3" id="KW-0547">Nucleotide-binding</keyword>
<dbReference type="Proteomes" id="UP001292094">
    <property type="component" value="Unassembled WGS sequence"/>
</dbReference>
<evidence type="ECO:0000256" key="4">
    <source>
        <dbReference type="ARBA" id="ARBA00022777"/>
    </source>
</evidence>
<dbReference type="GO" id="GO:0035556">
    <property type="term" value="P:intracellular signal transduction"/>
    <property type="evidence" value="ECO:0007669"/>
    <property type="project" value="TreeGrafter"/>
</dbReference>
<dbReference type="SUPFAM" id="SSF56112">
    <property type="entry name" value="Protein kinase-like (PK-like)"/>
    <property type="match status" value="1"/>
</dbReference>
<dbReference type="InterPro" id="IPR011009">
    <property type="entry name" value="Kinase-like_dom_sf"/>
</dbReference>
<dbReference type="PROSITE" id="PS50011">
    <property type="entry name" value="PROTEIN_KINASE_DOM"/>
    <property type="match status" value="1"/>
</dbReference>
<evidence type="ECO:0000259" key="6">
    <source>
        <dbReference type="PROSITE" id="PS50011"/>
    </source>
</evidence>
<evidence type="ECO:0000256" key="3">
    <source>
        <dbReference type="ARBA" id="ARBA00022741"/>
    </source>
</evidence>
<reference evidence="7" key="1">
    <citation type="submission" date="2023-11" db="EMBL/GenBank/DDBJ databases">
        <title>Genome assemblies of two species of porcelain crab, Petrolisthes cinctipes and Petrolisthes manimaculis (Anomura: Porcellanidae).</title>
        <authorList>
            <person name="Angst P."/>
        </authorList>
    </citation>
    <scope>NUCLEOTIDE SEQUENCE</scope>
    <source>
        <strain evidence="7">PB745_02</strain>
        <tissue evidence="7">Gill</tissue>
    </source>
</reference>
<dbReference type="EMBL" id="JAWZYT010005770">
    <property type="protein sequence ID" value="KAK4289665.1"/>
    <property type="molecule type" value="Genomic_DNA"/>
</dbReference>
<dbReference type="InterPro" id="IPR000719">
    <property type="entry name" value="Prot_kinase_dom"/>
</dbReference>
<organism evidence="7 8">
    <name type="scientific">Petrolisthes manimaculis</name>
    <dbReference type="NCBI Taxonomy" id="1843537"/>
    <lineage>
        <taxon>Eukaryota</taxon>
        <taxon>Metazoa</taxon>
        <taxon>Ecdysozoa</taxon>
        <taxon>Arthropoda</taxon>
        <taxon>Crustacea</taxon>
        <taxon>Multicrustacea</taxon>
        <taxon>Malacostraca</taxon>
        <taxon>Eumalacostraca</taxon>
        <taxon>Eucarida</taxon>
        <taxon>Decapoda</taxon>
        <taxon>Pleocyemata</taxon>
        <taxon>Anomura</taxon>
        <taxon>Galatheoidea</taxon>
        <taxon>Porcellanidae</taxon>
        <taxon>Petrolisthes</taxon>
    </lineage>
</organism>
<dbReference type="GO" id="GO:0005634">
    <property type="term" value="C:nucleus"/>
    <property type="evidence" value="ECO:0007669"/>
    <property type="project" value="TreeGrafter"/>
</dbReference>
<evidence type="ECO:0000256" key="5">
    <source>
        <dbReference type="ARBA" id="ARBA00022840"/>
    </source>
</evidence>
<evidence type="ECO:0000313" key="8">
    <source>
        <dbReference type="Proteomes" id="UP001292094"/>
    </source>
</evidence>
<gene>
    <name evidence="7" type="ORF">Pmani_037383</name>
</gene>
<dbReference type="Gene3D" id="3.30.200.20">
    <property type="entry name" value="Phosphorylase Kinase, domain 1"/>
    <property type="match status" value="1"/>
</dbReference>
<protein>
    <recommendedName>
        <fullName evidence="6">Protein kinase domain-containing protein</fullName>
    </recommendedName>
</protein>
<dbReference type="GO" id="GO:0005524">
    <property type="term" value="F:ATP binding"/>
    <property type="evidence" value="ECO:0007669"/>
    <property type="project" value="UniProtKB-KW"/>
</dbReference>
<keyword evidence="5" id="KW-0067">ATP-binding</keyword>
<keyword evidence="4" id="KW-0418">Kinase</keyword>
<comment type="caution">
    <text evidence="7">The sequence shown here is derived from an EMBL/GenBank/DDBJ whole genome shotgun (WGS) entry which is preliminary data.</text>
</comment>
<keyword evidence="1" id="KW-0723">Serine/threonine-protein kinase</keyword>
<feature type="domain" description="Protein kinase" evidence="6">
    <location>
        <begin position="33"/>
        <end position="111"/>
    </location>
</feature>
<sequence>MNTGKLINTEIEMKGSCLGNTDQHSDPLDKWYIRDTNPIARGQFAVVYHCTHRITGQEFAAKFSSRVRLGIDSTKDILHEVAVCAMLKPNVRTVQLCDVFSNEEEMVLVME</sequence>
<dbReference type="AlphaFoldDB" id="A0AAE1NGD4"/>
<dbReference type="GO" id="GO:0004674">
    <property type="term" value="F:protein serine/threonine kinase activity"/>
    <property type="evidence" value="ECO:0007669"/>
    <property type="project" value="UniProtKB-KW"/>
</dbReference>
<keyword evidence="8" id="KW-1185">Reference proteome</keyword>
<accession>A0AAE1NGD4</accession>
<keyword evidence="2" id="KW-0808">Transferase</keyword>
<dbReference type="PANTHER" id="PTHR24342">
    <property type="entry name" value="SERINE/THREONINE-PROTEIN KINASE 17"/>
    <property type="match status" value="1"/>
</dbReference>
<dbReference type="PANTHER" id="PTHR24342:SF12">
    <property type="entry name" value="DEATH-ASSOCIATED PROTEIN KINASE RELATED"/>
    <property type="match status" value="1"/>
</dbReference>